<evidence type="ECO:0000313" key="1">
    <source>
        <dbReference type="EMBL" id="KAF2731658.1"/>
    </source>
</evidence>
<protein>
    <submittedName>
        <fullName evidence="1">Uncharacterized protein</fullName>
    </submittedName>
</protein>
<evidence type="ECO:0000313" key="2">
    <source>
        <dbReference type="Proteomes" id="UP000799444"/>
    </source>
</evidence>
<dbReference type="EMBL" id="ML996191">
    <property type="protein sequence ID" value="KAF2731658.1"/>
    <property type="molecule type" value="Genomic_DNA"/>
</dbReference>
<dbReference type="AlphaFoldDB" id="A0A9P4QQ56"/>
<comment type="caution">
    <text evidence="1">The sequence shown here is derived from an EMBL/GenBank/DDBJ whole genome shotgun (WGS) entry which is preliminary data.</text>
</comment>
<dbReference type="Proteomes" id="UP000799444">
    <property type="component" value="Unassembled WGS sequence"/>
</dbReference>
<organism evidence="1 2">
    <name type="scientific">Polyplosphaeria fusca</name>
    <dbReference type="NCBI Taxonomy" id="682080"/>
    <lineage>
        <taxon>Eukaryota</taxon>
        <taxon>Fungi</taxon>
        <taxon>Dikarya</taxon>
        <taxon>Ascomycota</taxon>
        <taxon>Pezizomycotina</taxon>
        <taxon>Dothideomycetes</taxon>
        <taxon>Pleosporomycetidae</taxon>
        <taxon>Pleosporales</taxon>
        <taxon>Tetraplosphaeriaceae</taxon>
        <taxon>Polyplosphaeria</taxon>
    </lineage>
</organism>
<proteinExistence type="predicted"/>
<keyword evidence="2" id="KW-1185">Reference proteome</keyword>
<name>A0A9P4QQ56_9PLEO</name>
<sequence length="226" mass="24631">MAPCLRRSARTSPPSERCVFPPSPSVLRAAGLRLPSSFSRARMRPWLFPPPPSHKNGSGSCSDGVMLVSRRVQRRGPKRPNEQASKLLLRLFSALCADTALVVRRAAGSVRGVEGGARERKVCVDPALPCECASTICEIWHRSVSGLFSTSCARCSHLLDLCTRLELLQVQVVYCAPSAQHLRSVSRFQGGAPLHVRLWTEPSLSHSWGQLSSFLAAVRSCPVPAH</sequence>
<gene>
    <name evidence="1" type="ORF">EJ04DRAFT_363904</name>
</gene>
<accession>A0A9P4QQ56</accession>
<reference evidence="1" key="1">
    <citation type="journal article" date="2020" name="Stud. Mycol.">
        <title>101 Dothideomycetes genomes: a test case for predicting lifestyles and emergence of pathogens.</title>
        <authorList>
            <person name="Haridas S."/>
            <person name="Albert R."/>
            <person name="Binder M."/>
            <person name="Bloem J."/>
            <person name="Labutti K."/>
            <person name="Salamov A."/>
            <person name="Andreopoulos B."/>
            <person name="Baker S."/>
            <person name="Barry K."/>
            <person name="Bills G."/>
            <person name="Bluhm B."/>
            <person name="Cannon C."/>
            <person name="Castanera R."/>
            <person name="Culley D."/>
            <person name="Daum C."/>
            <person name="Ezra D."/>
            <person name="Gonzalez J."/>
            <person name="Henrissat B."/>
            <person name="Kuo A."/>
            <person name="Liang C."/>
            <person name="Lipzen A."/>
            <person name="Lutzoni F."/>
            <person name="Magnuson J."/>
            <person name="Mondo S."/>
            <person name="Nolan M."/>
            <person name="Ohm R."/>
            <person name="Pangilinan J."/>
            <person name="Park H.-J."/>
            <person name="Ramirez L."/>
            <person name="Alfaro M."/>
            <person name="Sun H."/>
            <person name="Tritt A."/>
            <person name="Yoshinaga Y."/>
            <person name="Zwiers L.-H."/>
            <person name="Turgeon B."/>
            <person name="Goodwin S."/>
            <person name="Spatafora J."/>
            <person name="Crous P."/>
            <person name="Grigoriev I."/>
        </authorList>
    </citation>
    <scope>NUCLEOTIDE SEQUENCE</scope>
    <source>
        <strain evidence="1">CBS 125425</strain>
    </source>
</reference>